<keyword evidence="2 10" id="KW-0645">Protease</keyword>
<evidence type="ECO:0000313" key="14">
    <source>
        <dbReference type="EMBL" id="KAG5627546.1"/>
    </source>
</evidence>
<protein>
    <recommendedName>
        <fullName evidence="16">Subtilisin-like protease SBT1.9</fullName>
    </recommendedName>
</protein>
<dbReference type="OrthoDB" id="206201at2759"/>
<keyword evidence="3" id="KW-0732">Signal</keyword>
<keyword evidence="15" id="KW-1185">Reference proteome</keyword>
<evidence type="ECO:0000256" key="9">
    <source>
        <dbReference type="PIRSR" id="PIRSR615500-1"/>
    </source>
</evidence>
<evidence type="ECO:0000256" key="10">
    <source>
        <dbReference type="PROSITE-ProRule" id="PRU01240"/>
    </source>
</evidence>
<dbReference type="Pfam" id="PF00082">
    <property type="entry name" value="Peptidase_S8"/>
    <property type="match status" value="2"/>
</dbReference>
<proteinExistence type="inferred from homology"/>
<comment type="caution">
    <text evidence="14">The sequence shown here is derived from an EMBL/GenBank/DDBJ whole genome shotgun (WGS) entry which is preliminary data.</text>
</comment>
<feature type="domain" description="Subtilisin-like protease fibronectin type-III" evidence="13">
    <location>
        <begin position="643"/>
        <end position="732"/>
    </location>
</feature>
<evidence type="ECO:0000256" key="4">
    <source>
        <dbReference type="ARBA" id="ARBA00022801"/>
    </source>
</evidence>
<dbReference type="InterPro" id="IPR045051">
    <property type="entry name" value="SBT"/>
</dbReference>
<dbReference type="FunFam" id="3.30.70.80:FF:000003">
    <property type="entry name" value="Subtilisin-like protease SBT1.9"/>
    <property type="match status" value="1"/>
</dbReference>
<evidence type="ECO:0000256" key="6">
    <source>
        <dbReference type="ARBA" id="ARBA00022825"/>
    </source>
</evidence>
<dbReference type="InterPro" id="IPR037045">
    <property type="entry name" value="S8pro/Inhibitor_I9_sf"/>
</dbReference>
<organism evidence="14 15">
    <name type="scientific">Solanum commersonii</name>
    <name type="common">Commerson's wild potato</name>
    <name type="synonym">Commerson's nightshade</name>
    <dbReference type="NCBI Taxonomy" id="4109"/>
    <lineage>
        <taxon>Eukaryota</taxon>
        <taxon>Viridiplantae</taxon>
        <taxon>Streptophyta</taxon>
        <taxon>Embryophyta</taxon>
        <taxon>Tracheophyta</taxon>
        <taxon>Spermatophyta</taxon>
        <taxon>Magnoliopsida</taxon>
        <taxon>eudicotyledons</taxon>
        <taxon>Gunneridae</taxon>
        <taxon>Pentapetalae</taxon>
        <taxon>asterids</taxon>
        <taxon>lamiids</taxon>
        <taxon>Solanales</taxon>
        <taxon>Solanaceae</taxon>
        <taxon>Solanoideae</taxon>
        <taxon>Solaneae</taxon>
        <taxon>Solanum</taxon>
    </lineage>
</organism>
<keyword evidence="5" id="KW-0068">Autocatalytic cleavage</keyword>
<feature type="active site" description="Charge relay system" evidence="9 10">
    <location>
        <position position="530"/>
    </location>
</feature>
<feature type="active site" description="Charge relay system" evidence="9 10">
    <location>
        <position position="152"/>
    </location>
</feature>
<dbReference type="PRINTS" id="PR00723">
    <property type="entry name" value="SUBTILISIN"/>
</dbReference>
<accession>A0A9J6ATK3</accession>
<dbReference type="SUPFAM" id="SSF52743">
    <property type="entry name" value="Subtilisin-like"/>
    <property type="match status" value="1"/>
</dbReference>
<dbReference type="InterPro" id="IPR010259">
    <property type="entry name" value="S8pro/Inhibitor_I9"/>
</dbReference>
<keyword evidence="6 10" id="KW-0720">Serine protease</keyword>
<dbReference type="Gene3D" id="3.50.30.30">
    <property type="match status" value="1"/>
</dbReference>
<keyword evidence="7" id="KW-0865">Zymogen</keyword>
<name>A0A9J6ATK3_SOLCO</name>
<dbReference type="CDD" id="cd04852">
    <property type="entry name" value="Peptidases_S8_3"/>
    <property type="match status" value="1"/>
</dbReference>
<dbReference type="PROSITE" id="PS00137">
    <property type="entry name" value="SUBTILASE_HIS"/>
    <property type="match status" value="1"/>
</dbReference>
<dbReference type="Gene3D" id="2.60.40.2310">
    <property type="match status" value="1"/>
</dbReference>
<feature type="domain" description="Inhibitor I9" evidence="12">
    <location>
        <begin position="34"/>
        <end position="120"/>
    </location>
</feature>
<dbReference type="EMBL" id="JACXVP010000002">
    <property type="protein sequence ID" value="KAG5627546.1"/>
    <property type="molecule type" value="Genomic_DNA"/>
</dbReference>
<sequence length="758" mass="82643">MGSRNIWFPCSPYLILLSWFLSAHLFLAIAQRSTYIVYLDKSLMPNVFTDHHHWHSSTIDSIKASVPSSVDRFHSAPKLVYSYDHVFHGFSAVLSKDELKALKKSPGFISAYKDRTVEPHTTYTSDFLKLNPSSGLWQASGLGQDVIIGVLDTGIWSESASFRDDGMPEIPKRWKGICKPGTQFNTSMCNRKLIGANYFNKGISANNPTVKISMNSARDIDGHGTHCASIAAGNFAKGASHFGYAPGTARGVAPRARIAVYKFSFDEGTLSSDLIAAMDQAVADGVDMISISFGYRFIPLYEDAISIASFGAMMKGVLVSAELEIEVQIRFSGTLTLGNGLRIRGWSLFPARAFVRDSPVIYNKTLAACDSVELLSQVPDPERTIIICDYNANADGIGFTFQISTVIQAGLKAGIFISEDPGVFSSSSFPYPGVVIDKKEGKQVINYVKSNVAPTATITFQETYVDGRPAPVLAGSSARGPSKSYLGIAKPDIMAPGVLILAAFPPNLISVSIQTNLELSSDYELKSGTSMAAPHVAGIAAMLKGAHPEWSPSAIRSAMMTTSNHLDSNKKPTKDDNNWVATPLDMGVGHVDPNRALDPGLVYDATPQDYINLICSMNFAEEQFKTFARSSANYYNCSNQSADLNYPSFIALYPYSLEGTSPGGATYKVKIETPKNSTVLVSPQTLVFKGKNDKQSYNFTIRYRGDSDQNMNFGSITWVEENGNHTVRSPIVTATIIEVWVAKTKAIRFLSCKYTIQD</sequence>
<dbReference type="Proteomes" id="UP000824120">
    <property type="component" value="Chromosome 2"/>
</dbReference>
<dbReference type="PANTHER" id="PTHR10795">
    <property type="entry name" value="PROPROTEIN CONVERTASE SUBTILISIN/KEXIN"/>
    <property type="match status" value="1"/>
</dbReference>
<dbReference type="PROSITE" id="PS51892">
    <property type="entry name" value="SUBTILASE"/>
    <property type="match status" value="1"/>
</dbReference>
<dbReference type="InterPro" id="IPR022398">
    <property type="entry name" value="Peptidase_S8_His-AS"/>
</dbReference>
<dbReference type="GO" id="GO:0006508">
    <property type="term" value="P:proteolysis"/>
    <property type="evidence" value="ECO:0007669"/>
    <property type="project" value="UniProtKB-KW"/>
</dbReference>
<evidence type="ECO:0000256" key="7">
    <source>
        <dbReference type="ARBA" id="ARBA00023145"/>
    </source>
</evidence>
<dbReference type="InterPro" id="IPR036852">
    <property type="entry name" value="Peptidase_S8/S53_dom_sf"/>
</dbReference>
<feature type="domain" description="Peptidase S8/S53" evidence="11">
    <location>
        <begin position="470"/>
        <end position="566"/>
    </location>
</feature>
<dbReference type="AlphaFoldDB" id="A0A9J6ATK3"/>
<dbReference type="InterPro" id="IPR023828">
    <property type="entry name" value="Peptidase_S8_Ser-AS"/>
</dbReference>
<dbReference type="InterPro" id="IPR015500">
    <property type="entry name" value="Peptidase_S8_subtilisin-rel"/>
</dbReference>
<evidence type="ECO:0008006" key="16">
    <source>
        <dbReference type="Google" id="ProtNLM"/>
    </source>
</evidence>
<evidence type="ECO:0000256" key="2">
    <source>
        <dbReference type="ARBA" id="ARBA00022670"/>
    </source>
</evidence>
<evidence type="ECO:0000256" key="5">
    <source>
        <dbReference type="ARBA" id="ARBA00022813"/>
    </source>
</evidence>
<gene>
    <name evidence="14" type="ORF">H5410_012764</name>
</gene>
<reference evidence="14 15" key="1">
    <citation type="submission" date="2020-09" db="EMBL/GenBank/DDBJ databases">
        <title>De no assembly of potato wild relative species, Solanum commersonii.</title>
        <authorList>
            <person name="Cho K."/>
        </authorList>
    </citation>
    <scope>NUCLEOTIDE SEQUENCE [LARGE SCALE GENOMIC DNA]</scope>
    <source>
        <strain evidence="14">LZ3.2</strain>
        <tissue evidence="14">Leaf</tissue>
    </source>
</reference>
<dbReference type="InterPro" id="IPR041469">
    <property type="entry name" value="Subtilisin-like_FN3"/>
</dbReference>
<evidence type="ECO:0000259" key="11">
    <source>
        <dbReference type="Pfam" id="PF00082"/>
    </source>
</evidence>
<dbReference type="FunFam" id="3.50.30.30:FF:000039">
    <property type="entry name" value="Subtilisin-like protease SBT3"/>
    <property type="match status" value="1"/>
</dbReference>
<dbReference type="Pfam" id="PF17766">
    <property type="entry name" value="fn3_6"/>
    <property type="match status" value="1"/>
</dbReference>
<feature type="domain" description="Peptidase S8/S53" evidence="11">
    <location>
        <begin position="143"/>
        <end position="319"/>
    </location>
</feature>
<evidence type="ECO:0000256" key="8">
    <source>
        <dbReference type="ARBA" id="ARBA00023180"/>
    </source>
</evidence>
<dbReference type="GO" id="GO:0004252">
    <property type="term" value="F:serine-type endopeptidase activity"/>
    <property type="evidence" value="ECO:0007669"/>
    <property type="project" value="UniProtKB-UniRule"/>
</dbReference>
<dbReference type="PROSITE" id="PS00138">
    <property type="entry name" value="SUBTILASE_SER"/>
    <property type="match status" value="1"/>
</dbReference>
<keyword evidence="8" id="KW-0325">Glycoprotein</keyword>
<dbReference type="InterPro" id="IPR034197">
    <property type="entry name" value="Peptidases_S8_3"/>
</dbReference>
<dbReference type="Pfam" id="PF05922">
    <property type="entry name" value="Inhibitor_I9"/>
    <property type="match status" value="1"/>
</dbReference>
<feature type="active site" description="Charge relay system" evidence="9 10">
    <location>
        <position position="223"/>
    </location>
</feature>
<keyword evidence="4 10" id="KW-0378">Hydrolase</keyword>
<dbReference type="Gene3D" id="3.30.70.80">
    <property type="entry name" value="Peptidase S8 propeptide/proteinase inhibitor I9"/>
    <property type="match status" value="1"/>
</dbReference>
<evidence type="ECO:0000259" key="13">
    <source>
        <dbReference type="Pfam" id="PF17766"/>
    </source>
</evidence>
<evidence type="ECO:0000256" key="1">
    <source>
        <dbReference type="ARBA" id="ARBA00011073"/>
    </source>
</evidence>
<evidence type="ECO:0000256" key="3">
    <source>
        <dbReference type="ARBA" id="ARBA00022729"/>
    </source>
</evidence>
<evidence type="ECO:0000259" key="12">
    <source>
        <dbReference type="Pfam" id="PF05922"/>
    </source>
</evidence>
<evidence type="ECO:0000313" key="15">
    <source>
        <dbReference type="Proteomes" id="UP000824120"/>
    </source>
</evidence>
<comment type="similarity">
    <text evidence="1 10">Belongs to the peptidase S8 family.</text>
</comment>
<dbReference type="InterPro" id="IPR000209">
    <property type="entry name" value="Peptidase_S8/S53_dom"/>
</dbReference>
<dbReference type="Gene3D" id="3.40.50.200">
    <property type="entry name" value="Peptidase S8/S53 domain"/>
    <property type="match status" value="2"/>
</dbReference>